<dbReference type="AlphaFoldDB" id="S9RTF6"/>
<organism evidence="20 21">
    <name type="scientific">Litoreibacter arenae DSM 19593</name>
    <dbReference type="NCBI Taxonomy" id="1123360"/>
    <lineage>
        <taxon>Bacteria</taxon>
        <taxon>Pseudomonadati</taxon>
        <taxon>Pseudomonadota</taxon>
        <taxon>Alphaproteobacteria</taxon>
        <taxon>Rhodobacterales</taxon>
        <taxon>Roseobacteraceae</taxon>
        <taxon>Litoreibacter</taxon>
    </lineage>
</organism>
<dbReference type="InterPro" id="IPR004532">
    <property type="entry name" value="Phe-tRNA-ligase_IIc_bsu_bact"/>
</dbReference>
<dbReference type="InterPro" id="IPR005147">
    <property type="entry name" value="tRNA_synthase_B5-dom"/>
</dbReference>
<dbReference type="Pfam" id="PF17759">
    <property type="entry name" value="tRNA_synthFbeta"/>
    <property type="match status" value="1"/>
</dbReference>
<dbReference type="GO" id="GO:0000049">
    <property type="term" value="F:tRNA binding"/>
    <property type="evidence" value="ECO:0007669"/>
    <property type="project" value="UniProtKB-UniRule"/>
</dbReference>
<keyword evidence="7 15" id="KW-0479">Metal-binding</keyword>
<dbReference type="SUPFAM" id="SSF54991">
    <property type="entry name" value="Anticodon-binding domain of PheRS"/>
    <property type="match status" value="1"/>
</dbReference>
<evidence type="ECO:0000259" key="18">
    <source>
        <dbReference type="PROSITE" id="PS51447"/>
    </source>
</evidence>
<keyword evidence="6 15" id="KW-0436">Ligase</keyword>
<dbReference type="PROSITE" id="PS50886">
    <property type="entry name" value="TRBD"/>
    <property type="match status" value="1"/>
</dbReference>
<dbReference type="Gene3D" id="3.30.70.380">
    <property type="entry name" value="Ferrodoxin-fold anticodon-binding domain"/>
    <property type="match status" value="1"/>
</dbReference>
<dbReference type="InterPro" id="IPR045864">
    <property type="entry name" value="aa-tRNA-synth_II/BPL/LPL"/>
</dbReference>
<evidence type="ECO:0000259" key="17">
    <source>
        <dbReference type="PROSITE" id="PS50886"/>
    </source>
</evidence>
<dbReference type="GO" id="GO:0009328">
    <property type="term" value="C:phenylalanine-tRNA ligase complex"/>
    <property type="evidence" value="ECO:0007669"/>
    <property type="project" value="TreeGrafter"/>
</dbReference>
<dbReference type="Pfam" id="PF03147">
    <property type="entry name" value="FDX-ACB"/>
    <property type="match status" value="1"/>
</dbReference>
<keyword evidence="5 16" id="KW-0820">tRNA-binding</keyword>
<dbReference type="InterPro" id="IPR045060">
    <property type="entry name" value="Phe-tRNA-ligase_IIc_bsu"/>
</dbReference>
<dbReference type="RefSeq" id="WP_021102305.1">
    <property type="nucleotide sequence ID" value="NZ_KE557314.1"/>
</dbReference>
<dbReference type="Gene3D" id="3.30.930.10">
    <property type="entry name" value="Bira Bifunctional Protein, Domain 2"/>
    <property type="match status" value="1"/>
</dbReference>
<dbReference type="SMART" id="SM00896">
    <property type="entry name" value="FDX-ACB"/>
    <property type="match status" value="1"/>
</dbReference>
<feature type="domain" description="TRNA-binding" evidence="17">
    <location>
        <begin position="39"/>
        <end position="147"/>
    </location>
</feature>
<evidence type="ECO:0000256" key="12">
    <source>
        <dbReference type="ARBA" id="ARBA00022917"/>
    </source>
</evidence>
<dbReference type="PROSITE" id="PS51483">
    <property type="entry name" value="B5"/>
    <property type="match status" value="1"/>
</dbReference>
<evidence type="ECO:0000256" key="10">
    <source>
        <dbReference type="ARBA" id="ARBA00022842"/>
    </source>
</evidence>
<dbReference type="SUPFAM" id="SSF46955">
    <property type="entry name" value="Putative DNA-binding domain"/>
    <property type="match status" value="1"/>
</dbReference>
<dbReference type="InterPro" id="IPR012340">
    <property type="entry name" value="NA-bd_OB-fold"/>
</dbReference>
<dbReference type="Pfam" id="PF01588">
    <property type="entry name" value="tRNA_bind"/>
    <property type="match status" value="1"/>
</dbReference>
<dbReference type="Gene3D" id="3.50.40.10">
    <property type="entry name" value="Phenylalanyl-trna Synthetase, Chain B, domain 3"/>
    <property type="match status" value="1"/>
</dbReference>
<keyword evidence="9 15" id="KW-0067">ATP-binding</keyword>
<dbReference type="CDD" id="cd02796">
    <property type="entry name" value="tRNA_bind_bactPheRS"/>
    <property type="match status" value="1"/>
</dbReference>
<dbReference type="PANTHER" id="PTHR10947:SF0">
    <property type="entry name" value="PHENYLALANINE--TRNA LIGASE BETA SUBUNIT"/>
    <property type="match status" value="1"/>
</dbReference>
<evidence type="ECO:0000256" key="4">
    <source>
        <dbReference type="ARBA" id="ARBA00022490"/>
    </source>
</evidence>
<evidence type="ECO:0000259" key="19">
    <source>
        <dbReference type="PROSITE" id="PS51483"/>
    </source>
</evidence>
<feature type="binding site" evidence="15">
    <location>
        <position position="461"/>
    </location>
    <ligand>
        <name>Mg(2+)</name>
        <dbReference type="ChEBI" id="CHEBI:18420"/>
        <note>shared with alpha subunit</note>
    </ligand>
</feature>
<dbReference type="PROSITE" id="PS51447">
    <property type="entry name" value="FDX_ACB"/>
    <property type="match status" value="1"/>
</dbReference>
<dbReference type="SUPFAM" id="SSF55681">
    <property type="entry name" value="Class II aaRS and biotin synthetases"/>
    <property type="match status" value="1"/>
</dbReference>
<keyword evidence="10 15" id="KW-0460">Magnesium</keyword>
<dbReference type="eggNOG" id="COG0073">
    <property type="taxonomic scope" value="Bacteria"/>
</dbReference>
<dbReference type="CDD" id="cd00769">
    <property type="entry name" value="PheRS_beta_core"/>
    <property type="match status" value="1"/>
</dbReference>
<dbReference type="Pfam" id="PF03483">
    <property type="entry name" value="B3_4"/>
    <property type="match status" value="1"/>
</dbReference>
<keyword evidence="21" id="KW-1185">Reference proteome</keyword>
<comment type="catalytic activity">
    <reaction evidence="14 15">
        <text>tRNA(Phe) + L-phenylalanine + ATP = L-phenylalanyl-tRNA(Phe) + AMP + diphosphate + H(+)</text>
        <dbReference type="Rhea" id="RHEA:19413"/>
        <dbReference type="Rhea" id="RHEA-COMP:9668"/>
        <dbReference type="Rhea" id="RHEA-COMP:9699"/>
        <dbReference type="ChEBI" id="CHEBI:15378"/>
        <dbReference type="ChEBI" id="CHEBI:30616"/>
        <dbReference type="ChEBI" id="CHEBI:33019"/>
        <dbReference type="ChEBI" id="CHEBI:58095"/>
        <dbReference type="ChEBI" id="CHEBI:78442"/>
        <dbReference type="ChEBI" id="CHEBI:78531"/>
        <dbReference type="ChEBI" id="CHEBI:456215"/>
        <dbReference type="EC" id="6.1.1.20"/>
    </reaction>
</comment>
<protein>
    <recommendedName>
        <fullName evidence="15">Phenylalanine--tRNA ligase beta subunit</fullName>
        <ecNumber evidence="15">6.1.1.20</ecNumber>
    </recommendedName>
    <alternativeName>
        <fullName evidence="15">Phenylalanyl-tRNA synthetase beta subunit</fullName>
        <shortName evidence="15">PheRS</shortName>
    </alternativeName>
</protein>
<proteinExistence type="inferred from homology"/>
<keyword evidence="11 16" id="KW-0694">RNA-binding</keyword>
<dbReference type="HOGENOM" id="CLU_016891_0_0_5"/>
<dbReference type="eggNOG" id="COG0072">
    <property type="taxonomic scope" value="Bacteria"/>
</dbReference>
<dbReference type="FunFam" id="2.40.50.140:FF:000045">
    <property type="entry name" value="Phenylalanine--tRNA ligase beta subunit"/>
    <property type="match status" value="1"/>
</dbReference>
<dbReference type="Gene3D" id="2.40.50.140">
    <property type="entry name" value="Nucleic acid-binding proteins"/>
    <property type="match status" value="1"/>
</dbReference>
<dbReference type="EMBL" id="AONI01000015">
    <property type="protein sequence ID" value="EPX77234.1"/>
    <property type="molecule type" value="Genomic_DNA"/>
</dbReference>
<dbReference type="Gene3D" id="3.30.56.10">
    <property type="match status" value="2"/>
</dbReference>
<evidence type="ECO:0000256" key="5">
    <source>
        <dbReference type="ARBA" id="ARBA00022555"/>
    </source>
</evidence>
<dbReference type="InterPro" id="IPR002547">
    <property type="entry name" value="tRNA-bd_dom"/>
</dbReference>
<dbReference type="EC" id="6.1.1.20" evidence="15"/>
<keyword evidence="8 15" id="KW-0547">Nucleotide-binding</keyword>
<comment type="similarity">
    <text evidence="2 15">Belongs to the phenylalanyl-tRNA synthetase beta subunit family. Type 1 subfamily.</text>
</comment>
<evidence type="ECO:0000256" key="14">
    <source>
        <dbReference type="ARBA" id="ARBA00049255"/>
    </source>
</evidence>
<evidence type="ECO:0000256" key="9">
    <source>
        <dbReference type="ARBA" id="ARBA00022840"/>
    </source>
</evidence>
<evidence type="ECO:0000256" key="11">
    <source>
        <dbReference type="ARBA" id="ARBA00022884"/>
    </source>
</evidence>
<comment type="subcellular location">
    <subcellularLocation>
        <location evidence="1 15">Cytoplasm</location>
    </subcellularLocation>
</comment>
<dbReference type="HAMAP" id="MF_00283">
    <property type="entry name" value="Phe_tRNA_synth_beta1"/>
    <property type="match status" value="1"/>
</dbReference>
<dbReference type="SMART" id="SM00873">
    <property type="entry name" value="B3_4"/>
    <property type="match status" value="1"/>
</dbReference>
<dbReference type="InterPro" id="IPR033714">
    <property type="entry name" value="tRNA_bind_bactPheRS"/>
</dbReference>
<dbReference type="NCBIfam" id="TIGR00472">
    <property type="entry name" value="pheT_bact"/>
    <property type="match status" value="1"/>
</dbReference>
<dbReference type="Proteomes" id="UP000015351">
    <property type="component" value="Unassembled WGS sequence"/>
</dbReference>
<evidence type="ECO:0000256" key="6">
    <source>
        <dbReference type="ARBA" id="ARBA00022598"/>
    </source>
</evidence>
<dbReference type="GO" id="GO:0006432">
    <property type="term" value="P:phenylalanyl-tRNA aminoacylation"/>
    <property type="evidence" value="ECO:0007669"/>
    <property type="project" value="UniProtKB-UniRule"/>
</dbReference>
<dbReference type="OrthoDB" id="9805455at2"/>
<dbReference type="Pfam" id="PF03484">
    <property type="entry name" value="B5"/>
    <property type="match status" value="1"/>
</dbReference>
<evidence type="ECO:0000313" key="20">
    <source>
        <dbReference type="EMBL" id="EPX77234.1"/>
    </source>
</evidence>
<evidence type="ECO:0000256" key="13">
    <source>
        <dbReference type="ARBA" id="ARBA00023146"/>
    </source>
</evidence>
<dbReference type="SUPFAM" id="SSF50249">
    <property type="entry name" value="Nucleic acid-binding proteins"/>
    <property type="match status" value="1"/>
</dbReference>
<evidence type="ECO:0000256" key="3">
    <source>
        <dbReference type="ARBA" id="ARBA00011209"/>
    </source>
</evidence>
<keyword evidence="12 15" id="KW-0648">Protein biosynthesis</keyword>
<dbReference type="GO" id="GO:0004826">
    <property type="term" value="F:phenylalanine-tRNA ligase activity"/>
    <property type="evidence" value="ECO:0007669"/>
    <property type="project" value="UniProtKB-UniRule"/>
</dbReference>
<evidence type="ECO:0000256" key="7">
    <source>
        <dbReference type="ARBA" id="ARBA00022723"/>
    </source>
</evidence>
<dbReference type="InterPro" id="IPR020825">
    <property type="entry name" value="Phe-tRNA_synthase-like_B3/B4"/>
</dbReference>
<dbReference type="InterPro" id="IPR005121">
    <property type="entry name" value="Fdx_antiC-bd"/>
</dbReference>
<dbReference type="InterPro" id="IPR009061">
    <property type="entry name" value="DNA-bd_dom_put_sf"/>
</dbReference>
<feature type="domain" description="B5" evidence="19">
    <location>
        <begin position="402"/>
        <end position="473"/>
    </location>
</feature>
<gene>
    <name evidence="15" type="primary">pheT</name>
    <name evidence="20" type="ORF">thalar_02956</name>
</gene>
<keyword evidence="4 15" id="KW-0963">Cytoplasm</keyword>
<dbReference type="NCBIfam" id="NF045760">
    <property type="entry name" value="YtpR"/>
    <property type="match status" value="1"/>
</dbReference>
<evidence type="ECO:0000313" key="21">
    <source>
        <dbReference type="Proteomes" id="UP000015351"/>
    </source>
</evidence>
<dbReference type="GO" id="GO:0005524">
    <property type="term" value="F:ATP binding"/>
    <property type="evidence" value="ECO:0007669"/>
    <property type="project" value="UniProtKB-UniRule"/>
</dbReference>
<dbReference type="SUPFAM" id="SSF56037">
    <property type="entry name" value="PheT/TilS domain"/>
    <property type="match status" value="1"/>
</dbReference>
<dbReference type="PATRIC" id="fig|1123360.3.peg.2929"/>
<dbReference type="PANTHER" id="PTHR10947">
    <property type="entry name" value="PHENYLALANYL-TRNA SYNTHETASE BETA CHAIN AND LEUCINE-RICH REPEAT-CONTAINING PROTEIN 47"/>
    <property type="match status" value="1"/>
</dbReference>
<name>S9RTF6_9RHOB</name>
<evidence type="ECO:0000256" key="2">
    <source>
        <dbReference type="ARBA" id="ARBA00008653"/>
    </source>
</evidence>
<comment type="cofactor">
    <cofactor evidence="15">
        <name>Mg(2+)</name>
        <dbReference type="ChEBI" id="CHEBI:18420"/>
    </cofactor>
    <text evidence="15">Binds 2 magnesium ions per tetramer.</text>
</comment>
<feature type="domain" description="FDX-ACB" evidence="18">
    <location>
        <begin position="702"/>
        <end position="795"/>
    </location>
</feature>
<dbReference type="InterPro" id="IPR005146">
    <property type="entry name" value="B3/B4_tRNA-bd"/>
</dbReference>
<feature type="binding site" evidence="15">
    <location>
        <position position="457"/>
    </location>
    <ligand>
        <name>Mg(2+)</name>
        <dbReference type="ChEBI" id="CHEBI:18420"/>
        <note>shared with alpha subunit</note>
    </ligand>
</feature>
<feature type="binding site" evidence="15">
    <location>
        <position position="460"/>
    </location>
    <ligand>
        <name>Mg(2+)</name>
        <dbReference type="ChEBI" id="CHEBI:18420"/>
        <note>shared with alpha subunit</note>
    </ligand>
</feature>
<dbReference type="SMART" id="SM00874">
    <property type="entry name" value="B5"/>
    <property type="match status" value="1"/>
</dbReference>
<evidence type="ECO:0000256" key="15">
    <source>
        <dbReference type="HAMAP-Rule" id="MF_00283"/>
    </source>
</evidence>
<evidence type="ECO:0000256" key="1">
    <source>
        <dbReference type="ARBA" id="ARBA00004496"/>
    </source>
</evidence>
<dbReference type="InterPro" id="IPR041616">
    <property type="entry name" value="PheRS_beta_core"/>
</dbReference>
<sequence>MKFTLSWLKDHLDTEASLDDILYALTDLGLEVEGVENPSERLSAFTIGYVNSAEKHPDADKLRVCQVQTDEGELQIICGAPNARAGIKVVIAKPGVYVPGIDTTIGVGKIRGVESYGMMCSEREMELSEEHDGIIELPSGEVGQKFTDWLAEHDPSKVDTVIEIAITPNRPDALGVRGIARDLAARGLGTLKARDADPVEGTFLCPINVTIDDTDACPVFYGRVIKGVKNGPSPAWLQDMLKAIGLRPISALVDITNFFTYDRNRPLHVFDANKVKGDLRVHLSEGGEKFAALDDKDYTLEAGMTVISDADGIESLGGIMGGRESSCDETTTDVFLEAAFFDPIRTAHTGRKLKINSDARYRFERGIDPEWTPAGIEHATRMILDLCGGEASEVVVAGKMPDHSRAYKLDTDRVQSLVGMDIPAETQRASLEALGFVMDGDMAQVPSWRPDVMGEADLVEEVARIASLTKLEGRPLARVDAGVPKPILTPMQKREQIARRTIAALGYNECVHYSFIDAKSAEIFSGGTDATKLENPISSEMSHMRPALLPGLLQAAARNQARGYNDMALFEVGPAFHGGEPAEQHLLASGLLIGYTGPKDVHGTRRAVDVYDVKADAEAVLSAMGAPAKVQILRGADDTWHPGRHGKICLGPKKLLGVFGEVHPKILAAFDIKGPAMAFTLWPAEIPFPKSKTATRPALSLQDLQAVERDYAFVVDAQVEALTLVNAAAGADKALIEEVRVFDEFIGGSLGEGKKSLAITVRMQPTDKTLKDEDIEAVSAKIVEKVSKATGGVLRG</sequence>
<dbReference type="GO" id="GO:0000287">
    <property type="term" value="F:magnesium ion binding"/>
    <property type="evidence" value="ECO:0007669"/>
    <property type="project" value="UniProtKB-UniRule"/>
</dbReference>
<comment type="caution">
    <text evidence="20">The sequence shown here is derived from an EMBL/GenBank/DDBJ whole genome shotgun (WGS) entry which is preliminary data.</text>
</comment>
<comment type="subunit">
    <text evidence="3 15">Tetramer of two alpha and two beta subunits.</text>
</comment>
<keyword evidence="13 15" id="KW-0030">Aminoacyl-tRNA synthetase</keyword>
<accession>S9RTF6</accession>
<feature type="binding site" evidence="15">
    <location>
        <position position="451"/>
    </location>
    <ligand>
        <name>Mg(2+)</name>
        <dbReference type="ChEBI" id="CHEBI:18420"/>
        <note>shared with alpha subunit</note>
    </ligand>
</feature>
<dbReference type="STRING" id="1123360.thalar_02956"/>
<reference evidence="21" key="1">
    <citation type="journal article" date="2013" name="Stand. Genomic Sci.">
        <title>Genome sequence of the Litoreibacter arenae type strain (DSM 19593(T)), a member of the Roseobacter clade isolated from sea sand.</title>
        <authorList>
            <person name="Riedel T."/>
            <person name="Fiebig A."/>
            <person name="Petersen J."/>
            <person name="Gronow S."/>
            <person name="Kyrpides N.C."/>
            <person name="Goker M."/>
            <person name="Klenk H.P."/>
        </authorList>
    </citation>
    <scope>NUCLEOTIDE SEQUENCE [LARGE SCALE GENOMIC DNA]</scope>
    <source>
        <strain evidence="21">DSM 19593</strain>
    </source>
</reference>
<evidence type="ECO:0000256" key="16">
    <source>
        <dbReference type="PROSITE-ProRule" id="PRU00209"/>
    </source>
</evidence>
<evidence type="ECO:0000256" key="8">
    <source>
        <dbReference type="ARBA" id="ARBA00022741"/>
    </source>
</evidence>
<dbReference type="InterPro" id="IPR036690">
    <property type="entry name" value="Fdx_antiC-bd_sf"/>
</dbReference>